<accession>A0A378TEE0</accession>
<dbReference type="GO" id="GO:0010181">
    <property type="term" value="F:FMN binding"/>
    <property type="evidence" value="ECO:0007669"/>
    <property type="project" value="InterPro"/>
</dbReference>
<dbReference type="GO" id="GO:0042602">
    <property type="term" value="F:riboflavin reductase (NADPH) activity"/>
    <property type="evidence" value="ECO:0007669"/>
    <property type="project" value="TreeGrafter"/>
</dbReference>
<dbReference type="RefSeq" id="WP_237023281.1">
    <property type="nucleotide sequence ID" value="NZ_UGQT01000001.1"/>
</dbReference>
<sequence length="163" mass="17519">MISGNEFRRALGNFPTGVTVITAATDSGPVGMACNSMTAVSLDPPLVLVCTAHTSETWPLIRATGRFVVNVMANDQAEMTRRFATKGTDRFAAVGLHPRSHGIGLDGALAWIECTIHDEHRAGDHSIVVGRVHELDAPGQREPLLFFRGAFGSFLPKSIEPQP</sequence>
<dbReference type="InterPro" id="IPR050268">
    <property type="entry name" value="NADH-dep_flavin_reductase"/>
</dbReference>
<organism evidence="4 5">
    <name type="scientific">Mycolicibacterium tokaiense</name>
    <dbReference type="NCBI Taxonomy" id="39695"/>
    <lineage>
        <taxon>Bacteria</taxon>
        <taxon>Bacillati</taxon>
        <taxon>Actinomycetota</taxon>
        <taxon>Actinomycetes</taxon>
        <taxon>Mycobacteriales</taxon>
        <taxon>Mycobacteriaceae</taxon>
        <taxon>Mycolicibacterium</taxon>
    </lineage>
</organism>
<evidence type="ECO:0000313" key="5">
    <source>
        <dbReference type="Proteomes" id="UP000254978"/>
    </source>
</evidence>
<gene>
    <name evidence="4" type="primary">hsaB_2</name>
    <name evidence="4" type="ORF">NCTC10821_02060</name>
</gene>
<evidence type="ECO:0000313" key="4">
    <source>
        <dbReference type="EMBL" id="STZ58547.1"/>
    </source>
</evidence>
<name>A0A378TEE0_9MYCO</name>
<dbReference type="GO" id="GO:0036382">
    <property type="term" value="F:flavin reductase (NADH) activity"/>
    <property type="evidence" value="ECO:0007669"/>
    <property type="project" value="UniProtKB-EC"/>
</dbReference>
<proteinExistence type="inferred from homology"/>
<reference evidence="4 5" key="1">
    <citation type="submission" date="2018-06" db="EMBL/GenBank/DDBJ databases">
        <authorList>
            <consortium name="Pathogen Informatics"/>
            <person name="Doyle S."/>
        </authorList>
    </citation>
    <scope>NUCLEOTIDE SEQUENCE [LARGE SCALE GENOMIC DNA]</scope>
    <source>
        <strain evidence="4 5">NCTC10821</strain>
    </source>
</reference>
<dbReference type="EMBL" id="UGQT01000001">
    <property type="protein sequence ID" value="STZ58547.1"/>
    <property type="molecule type" value="Genomic_DNA"/>
</dbReference>
<dbReference type="PANTHER" id="PTHR30466:SF11">
    <property type="entry name" value="FLAVIN-DEPENDENT MONOOXYGENASE, REDUCTASE SUBUNIT HSAB"/>
    <property type="match status" value="1"/>
</dbReference>
<dbReference type="Proteomes" id="UP000254978">
    <property type="component" value="Unassembled WGS sequence"/>
</dbReference>
<evidence type="ECO:0000256" key="2">
    <source>
        <dbReference type="ARBA" id="ARBA00023002"/>
    </source>
</evidence>
<dbReference type="InterPro" id="IPR002563">
    <property type="entry name" value="Flavin_Rdtase-like_dom"/>
</dbReference>
<feature type="domain" description="Flavin reductase like" evidence="3">
    <location>
        <begin position="11"/>
        <end position="153"/>
    </location>
</feature>
<evidence type="ECO:0000259" key="3">
    <source>
        <dbReference type="SMART" id="SM00903"/>
    </source>
</evidence>
<dbReference type="SMART" id="SM00903">
    <property type="entry name" value="Flavin_Reduct"/>
    <property type="match status" value="1"/>
</dbReference>
<keyword evidence="5" id="KW-1185">Reference proteome</keyword>
<dbReference type="AlphaFoldDB" id="A0A378TEE0"/>
<dbReference type="EC" id="1.5.1.36" evidence="4"/>
<dbReference type="Gene3D" id="2.30.110.10">
    <property type="entry name" value="Electron Transport, Fmn-binding Protein, Chain A"/>
    <property type="match status" value="1"/>
</dbReference>
<evidence type="ECO:0000256" key="1">
    <source>
        <dbReference type="ARBA" id="ARBA00008898"/>
    </source>
</evidence>
<dbReference type="InterPro" id="IPR012349">
    <property type="entry name" value="Split_barrel_FMN-bd"/>
</dbReference>
<comment type="similarity">
    <text evidence="1">Belongs to the non-flavoprotein flavin reductase family.</text>
</comment>
<dbReference type="PANTHER" id="PTHR30466">
    <property type="entry name" value="FLAVIN REDUCTASE"/>
    <property type="match status" value="1"/>
</dbReference>
<dbReference type="Pfam" id="PF01613">
    <property type="entry name" value="Flavin_Reduct"/>
    <property type="match status" value="1"/>
</dbReference>
<dbReference type="SUPFAM" id="SSF50475">
    <property type="entry name" value="FMN-binding split barrel"/>
    <property type="match status" value="1"/>
</dbReference>
<protein>
    <submittedName>
        <fullName evidence="4">Flavin reductase domain-containing protein</fullName>
        <ecNumber evidence="4">1.5.1.36</ecNumber>
    </submittedName>
</protein>
<keyword evidence="2 4" id="KW-0560">Oxidoreductase</keyword>